<dbReference type="Proteomes" id="UP000554482">
    <property type="component" value="Unassembled WGS sequence"/>
</dbReference>
<dbReference type="PANTHER" id="PTHR33127:SF5">
    <property type="entry name" value="TRANSMEMBRANE PROTEIN"/>
    <property type="match status" value="1"/>
</dbReference>
<protein>
    <submittedName>
        <fullName evidence="2">Sec1-like protein</fullName>
    </submittedName>
</protein>
<dbReference type="SUPFAM" id="SSF81383">
    <property type="entry name" value="F-box domain"/>
    <property type="match status" value="1"/>
</dbReference>
<dbReference type="PANTHER" id="PTHR33127">
    <property type="entry name" value="TRANSMEMBRANE PROTEIN"/>
    <property type="match status" value="1"/>
</dbReference>
<accession>A0A7J6VTY7</accession>
<name>A0A7J6VTY7_THATH</name>
<dbReference type="OrthoDB" id="1863935at2759"/>
<comment type="caution">
    <text evidence="2">The sequence shown here is derived from an EMBL/GenBank/DDBJ whole genome shotgun (WGS) entry which is preliminary data.</text>
</comment>
<dbReference type="InterPro" id="IPR005174">
    <property type="entry name" value="KIB1-4_b-propeller"/>
</dbReference>
<feature type="domain" description="KIB1-4 beta-propeller" evidence="1">
    <location>
        <begin position="130"/>
        <end position="368"/>
    </location>
</feature>
<dbReference type="AlphaFoldDB" id="A0A7J6VTY7"/>
<feature type="non-terminal residue" evidence="2">
    <location>
        <position position="397"/>
    </location>
</feature>
<reference evidence="2 3" key="1">
    <citation type="submission" date="2020-06" db="EMBL/GenBank/DDBJ databases">
        <title>Transcriptomic and genomic resources for Thalictrum thalictroides and T. hernandezii: Facilitating candidate gene discovery in an emerging model plant lineage.</title>
        <authorList>
            <person name="Arias T."/>
            <person name="Riano-Pachon D.M."/>
            <person name="Di Stilio V.S."/>
        </authorList>
    </citation>
    <scope>NUCLEOTIDE SEQUENCE [LARGE SCALE GENOMIC DNA]</scope>
    <source>
        <strain evidence="3">cv. WT478/WT964</strain>
        <tissue evidence="2">Leaves</tissue>
    </source>
</reference>
<proteinExistence type="predicted"/>
<evidence type="ECO:0000259" key="1">
    <source>
        <dbReference type="Pfam" id="PF03478"/>
    </source>
</evidence>
<evidence type="ECO:0000313" key="2">
    <source>
        <dbReference type="EMBL" id="KAF5187685.1"/>
    </source>
</evidence>
<dbReference type="Pfam" id="PF03478">
    <property type="entry name" value="Beta-prop_KIB1-4"/>
    <property type="match status" value="1"/>
</dbReference>
<dbReference type="InterPro" id="IPR036047">
    <property type="entry name" value="F-box-like_dom_sf"/>
</dbReference>
<evidence type="ECO:0000313" key="3">
    <source>
        <dbReference type="Proteomes" id="UP000554482"/>
    </source>
</evidence>
<sequence length="397" mass="45972">MHQVSHHSSKHSFVLKKAAKVDRGNEKAAKVDRGNEKAAKVDRANEYLNEEKGNGNWKELPVELLELILSGLILDDYKRFQLTCKAWINITPPIQPSLIQSKFISQPLPWLLAFPKDQSSSNIYHPIYGDAYVINFPHEIVGAIVRCAKYGWLLMSQGKYSHFFFNPSTMETIKLPDHHVSLYYFYPFVNISFSSPPTSSDCVVLGHCDSDIVVYRKSDDTWYEHSCFGRLSPSYCNQVFCDGLFYSLSLNGKLGVFNPNETKEENMWRDFPNTIIQEFSSKSTIFLMIEFVRSYIVEYDSEIFSIFVGHWGKPVRVYKLDRSKMSWERLESLGDKVIFLCQTASILMPAPLKGIENRIYFPRFQGRDNVFYSLSTGKYHSFRGKDSREDWMNTSEY</sequence>
<keyword evidence="3" id="KW-1185">Reference proteome</keyword>
<dbReference type="EMBL" id="JABWDY010027704">
    <property type="protein sequence ID" value="KAF5187685.1"/>
    <property type="molecule type" value="Genomic_DNA"/>
</dbReference>
<organism evidence="2 3">
    <name type="scientific">Thalictrum thalictroides</name>
    <name type="common">Rue-anemone</name>
    <name type="synonym">Anemone thalictroides</name>
    <dbReference type="NCBI Taxonomy" id="46969"/>
    <lineage>
        <taxon>Eukaryota</taxon>
        <taxon>Viridiplantae</taxon>
        <taxon>Streptophyta</taxon>
        <taxon>Embryophyta</taxon>
        <taxon>Tracheophyta</taxon>
        <taxon>Spermatophyta</taxon>
        <taxon>Magnoliopsida</taxon>
        <taxon>Ranunculales</taxon>
        <taxon>Ranunculaceae</taxon>
        <taxon>Thalictroideae</taxon>
        <taxon>Thalictrum</taxon>
    </lineage>
</organism>
<gene>
    <name evidence="2" type="ORF">FRX31_022728</name>
</gene>